<name>A0A6J6P414_9ZZZZ</name>
<evidence type="ECO:0000313" key="2">
    <source>
        <dbReference type="EMBL" id="CAB4721617.1"/>
    </source>
</evidence>
<organism evidence="1">
    <name type="scientific">freshwater metagenome</name>
    <dbReference type="NCBI Taxonomy" id="449393"/>
    <lineage>
        <taxon>unclassified sequences</taxon>
        <taxon>metagenomes</taxon>
        <taxon>ecological metagenomes</taxon>
    </lineage>
</organism>
<dbReference type="AlphaFoldDB" id="A0A6J6P414"/>
<evidence type="ECO:0000313" key="1">
    <source>
        <dbReference type="EMBL" id="CAB4691395.1"/>
    </source>
</evidence>
<dbReference type="EMBL" id="CAEZXH010000087">
    <property type="protein sequence ID" value="CAB4691395.1"/>
    <property type="molecule type" value="Genomic_DNA"/>
</dbReference>
<reference evidence="1" key="1">
    <citation type="submission" date="2020-05" db="EMBL/GenBank/DDBJ databases">
        <authorList>
            <person name="Chiriac C."/>
            <person name="Salcher M."/>
            <person name="Ghai R."/>
            <person name="Kavagutti S V."/>
        </authorList>
    </citation>
    <scope>NUCLEOTIDE SEQUENCE</scope>
</reference>
<accession>A0A6J6P414</accession>
<dbReference type="EMBL" id="CAEZYJ010000084">
    <property type="protein sequence ID" value="CAB4721617.1"/>
    <property type="molecule type" value="Genomic_DNA"/>
</dbReference>
<protein>
    <submittedName>
        <fullName evidence="1">Unannotated protein</fullName>
    </submittedName>
</protein>
<gene>
    <name evidence="1" type="ORF">UFOPK2360_01165</name>
    <name evidence="2" type="ORF">UFOPK2659_00680</name>
</gene>
<proteinExistence type="predicted"/>
<sequence>MPVVFTPVSVGKSKSILEVVDSLAKAFARCEHSSASAVPGANKSHSFSSVKPLLIRKSEICFSVSKAE</sequence>